<evidence type="ECO:0000313" key="2">
    <source>
        <dbReference type="EMBL" id="MBA6149377.1"/>
    </source>
</evidence>
<accession>A0A7W2LYG8</accession>
<feature type="chain" id="PRO_5031243747" evidence="1">
    <location>
        <begin position="22"/>
        <end position="135"/>
    </location>
</feature>
<dbReference type="Proteomes" id="UP000577346">
    <property type="component" value="Unassembled WGS sequence"/>
</dbReference>
<comment type="caution">
    <text evidence="2">The sequence shown here is derived from an EMBL/GenBank/DDBJ whole genome shotgun (WGS) entry which is preliminary data.</text>
</comment>
<protein>
    <submittedName>
        <fullName evidence="2">Uncharacterized protein</fullName>
    </submittedName>
</protein>
<sequence>MKNLKAIIAIAAIFSMSVANADYVVKVNVDKSSINFKQYYDNVGANPDDNNMTSKDPACTVTQADLDVFNGKLIRVFDEDGGLSCVIDYAVPAATFAPDCVGNEQATTQGLAFTNAMIAKGVKGFASFAYFGECK</sequence>
<gene>
    <name evidence="2" type="ORF">H4C15_17950</name>
</gene>
<feature type="signal peptide" evidence="1">
    <location>
        <begin position="1"/>
        <end position="21"/>
    </location>
</feature>
<dbReference type="EMBL" id="JACGDA010000042">
    <property type="protein sequence ID" value="MBA6149377.1"/>
    <property type="molecule type" value="Genomic_DNA"/>
</dbReference>
<reference evidence="2 3" key="1">
    <citation type="submission" date="2020-07" db="EMBL/GenBank/DDBJ databases">
        <title>Diversity of carbapenemase encoding genes among Pseudomonas putida group clinical isolates in a tertiary Brazilian hospital.</title>
        <authorList>
            <person name="Alberto-Lei F."/>
            <person name="Nodari C.S."/>
            <person name="Streling A.P."/>
            <person name="Paulino J.T."/>
            <person name="Bessa-Neto F.O."/>
            <person name="Cayo R."/>
            <person name="Gales A.C."/>
        </authorList>
    </citation>
    <scope>NUCLEOTIDE SEQUENCE [LARGE SCALE GENOMIC DNA]</scope>
    <source>
        <strain evidence="2 3">11213</strain>
    </source>
</reference>
<keyword evidence="1" id="KW-0732">Signal</keyword>
<evidence type="ECO:0000256" key="1">
    <source>
        <dbReference type="SAM" id="SignalP"/>
    </source>
</evidence>
<name>A0A7W2LYG8_9PSED</name>
<organism evidence="2 3">
    <name type="scientific">Pseudomonas juntendi</name>
    <dbReference type="NCBI Taxonomy" id="2666183"/>
    <lineage>
        <taxon>Bacteria</taxon>
        <taxon>Pseudomonadati</taxon>
        <taxon>Pseudomonadota</taxon>
        <taxon>Gammaproteobacteria</taxon>
        <taxon>Pseudomonadales</taxon>
        <taxon>Pseudomonadaceae</taxon>
        <taxon>Pseudomonas</taxon>
    </lineage>
</organism>
<evidence type="ECO:0000313" key="3">
    <source>
        <dbReference type="Proteomes" id="UP000577346"/>
    </source>
</evidence>
<dbReference type="RefSeq" id="WP_124180452.1">
    <property type="nucleotide sequence ID" value="NZ_JACGDA010000042.1"/>
</dbReference>
<dbReference type="AlphaFoldDB" id="A0A7W2LYG8"/>
<proteinExistence type="predicted"/>